<name>A0A8H3YIF5_VENIN</name>
<proteinExistence type="predicted"/>
<reference evidence="1 2" key="1">
    <citation type="submission" date="2019-11" db="EMBL/GenBank/DDBJ databases">
        <title>Venturia inaequalis Genome Resource.</title>
        <authorList>
            <person name="Lichtner F.J."/>
        </authorList>
    </citation>
    <scope>NUCLEOTIDE SEQUENCE [LARGE SCALE GENOMIC DNA]</scope>
    <source>
        <strain evidence="1">Bline_iso_100314</strain>
    </source>
</reference>
<protein>
    <submittedName>
        <fullName evidence="1">Uncharacterized protein</fullName>
    </submittedName>
</protein>
<evidence type="ECO:0000313" key="2">
    <source>
        <dbReference type="Proteomes" id="UP000433883"/>
    </source>
</evidence>
<accession>A0A8H3YIF5</accession>
<evidence type="ECO:0000313" key="1">
    <source>
        <dbReference type="EMBL" id="KAE9961479.1"/>
    </source>
</evidence>
<dbReference type="Proteomes" id="UP000433883">
    <property type="component" value="Unassembled WGS sequence"/>
</dbReference>
<dbReference type="EMBL" id="WNWQ01001501">
    <property type="protein sequence ID" value="KAE9961479.1"/>
    <property type="molecule type" value="Genomic_DNA"/>
</dbReference>
<gene>
    <name evidence="1" type="ORF">BLS_002005</name>
</gene>
<dbReference type="AlphaFoldDB" id="A0A8H3YIF5"/>
<organism evidence="1 2">
    <name type="scientific">Venturia inaequalis</name>
    <name type="common">Apple scab fungus</name>
    <dbReference type="NCBI Taxonomy" id="5025"/>
    <lineage>
        <taxon>Eukaryota</taxon>
        <taxon>Fungi</taxon>
        <taxon>Dikarya</taxon>
        <taxon>Ascomycota</taxon>
        <taxon>Pezizomycotina</taxon>
        <taxon>Dothideomycetes</taxon>
        <taxon>Pleosporomycetidae</taxon>
        <taxon>Venturiales</taxon>
        <taxon>Venturiaceae</taxon>
        <taxon>Venturia</taxon>
    </lineage>
</organism>
<comment type="caution">
    <text evidence="1">The sequence shown here is derived from an EMBL/GenBank/DDBJ whole genome shotgun (WGS) entry which is preliminary data.</text>
</comment>
<sequence length="256" mass="29223">MAPKNSWRVPGSIMAGLTAASLTYYLVREYSQDGSKTLKALMTKPEEPMDIMTPGSFIRRVTNPIQKAIIMGMLSKHPQEADAYTLITDRASRIPPKRPMDMTPGSYSYRQTDVNYRLALMDKNPQYRDLVLKYNRQQSDGTGNENVTCTVDLETDTLTFSTLEEENEMLRDQNLNLIYNIASFVNAIENMALYDDEVRERFGDVFETIVEQRLCDENAGELKRVLHSGLWRQNGGEWKRKEVEVEEEGLGGCVIM</sequence>